<dbReference type="RefSeq" id="WP_104831172.1">
    <property type="nucleotide sequence ID" value="NZ_PJCH01000015.1"/>
</dbReference>
<dbReference type="InterPro" id="IPR013747">
    <property type="entry name" value="ACP_syn_III_C"/>
</dbReference>
<evidence type="ECO:0000256" key="8">
    <source>
        <dbReference type="ARBA" id="ARBA00023160"/>
    </source>
</evidence>
<accession>A0A2S7K0C5</accession>
<evidence type="ECO:0000313" key="15">
    <source>
        <dbReference type="EMBL" id="PQA85959.1"/>
    </source>
</evidence>
<dbReference type="GO" id="GO:0033818">
    <property type="term" value="F:beta-ketoacyl-acyl-carrier-protein synthase III activity"/>
    <property type="evidence" value="ECO:0007669"/>
    <property type="project" value="UniProtKB-UniRule"/>
</dbReference>
<dbReference type="OrthoDB" id="9815506at2"/>
<comment type="function">
    <text evidence="12">Catalyzes the condensation reaction of fatty acid synthesis by the addition to an acyl acceptor of two carbons from malonyl-ACP. Catalyzes the first condensation reaction which initiates fatty acid synthesis and may therefore play a role in governing the total rate of fatty acid production. Possesses both acetoacetyl-ACP synthase and acetyl transacylase activities. Its substrate specificity determines the biosynthesis of branched-chain and/or straight-chain of fatty acids.</text>
</comment>
<keyword evidence="6 12" id="KW-0276">Fatty acid metabolism</keyword>
<comment type="pathway">
    <text evidence="1 12">Lipid metabolism; fatty acid biosynthesis.</text>
</comment>
<keyword evidence="16" id="KW-1185">Reference proteome</keyword>
<dbReference type="HAMAP" id="MF_01815">
    <property type="entry name" value="FabH"/>
    <property type="match status" value="1"/>
</dbReference>
<feature type="active site" evidence="12">
    <location>
        <position position="282"/>
    </location>
</feature>
<dbReference type="Gene3D" id="3.40.47.10">
    <property type="match status" value="1"/>
</dbReference>
<evidence type="ECO:0000256" key="5">
    <source>
        <dbReference type="ARBA" id="ARBA00022679"/>
    </source>
</evidence>
<protein>
    <recommendedName>
        <fullName evidence="3 12">Beta-ketoacyl-[acyl-carrier-protein] synthase III</fullName>
        <shortName evidence="12">Beta-ketoacyl-ACP synthase III</shortName>
        <shortName evidence="12">KAS III</shortName>
        <ecNumber evidence="3 12">2.3.1.180</ecNumber>
    </recommendedName>
    <alternativeName>
        <fullName evidence="12">3-oxoacyl-[acyl-carrier-protein] synthase 3</fullName>
    </alternativeName>
    <alternativeName>
        <fullName evidence="12">3-oxoacyl-[acyl-carrier-protein] synthase III</fullName>
    </alternativeName>
</protein>
<dbReference type="GO" id="GO:0005737">
    <property type="term" value="C:cytoplasm"/>
    <property type="evidence" value="ECO:0007669"/>
    <property type="project" value="UniProtKB-SubCell"/>
</dbReference>
<evidence type="ECO:0000259" key="13">
    <source>
        <dbReference type="Pfam" id="PF08541"/>
    </source>
</evidence>
<dbReference type="InterPro" id="IPR013751">
    <property type="entry name" value="ACP_syn_III_N"/>
</dbReference>
<gene>
    <name evidence="12" type="primary">fabH</name>
    <name evidence="15" type="ORF">CW354_16365</name>
</gene>
<comment type="caution">
    <text evidence="15">The sequence shown here is derived from an EMBL/GenBank/DDBJ whole genome shotgun (WGS) entry which is preliminary data.</text>
</comment>
<evidence type="ECO:0000259" key="14">
    <source>
        <dbReference type="Pfam" id="PF08545"/>
    </source>
</evidence>
<reference evidence="15 16" key="1">
    <citation type="submission" date="2017-12" db="EMBL/GenBank/DDBJ databases">
        <authorList>
            <person name="Hurst M.R.H."/>
        </authorList>
    </citation>
    <scope>NUCLEOTIDE SEQUENCE [LARGE SCALE GENOMIC DNA]</scope>
    <source>
        <strain evidence="15 16">SY-3-19</strain>
    </source>
</reference>
<feature type="active site" evidence="12">
    <location>
        <position position="115"/>
    </location>
</feature>
<dbReference type="Pfam" id="PF08541">
    <property type="entry name" value="ACP_syn_III_C"/>
    <property type="match status" value="1"/>
</dbReference>
<evidence type="ECO:0000256" key="11">
    <source>
        <dbReference type="ARBA" id="ARBA00051096"/>
    </source>
</evidence>
<keyword evidence="7 12" id="KW-0443">Lipid metabolism</keyword>
<dbReference type="NCBIfam" id="TIGR00747">
    <property type="entry name" value="fabH"/>
    <property type="match status" value="1"/>
</dbReference>
<proteinExistence type="inferred from homology"/>
<dbReference type="Proteomes" id="UP000239504">
    <property type="component" value="Unassembled WGS sequence"/>
</dbReference>
<evidence type="ECO:0000256" key="10">
    <source>
        <dbReference type="ARBA" id="ARBA00023315"/>
    </source>
</evidence>
<feature type="active site" evidence="12">
    <location>
        <position position="252"/>
    </location>
</feature>
<comment type="similarity">
    <text evidence="2 12">Belongs to the thiolase-like superfamily. FabH family.</text>
</comment>
<keyword evidence="5 12" id="KW-0808">Transferase</keyword>
<sequence length="325" mass="34559">MAAVETIISGVGSYLPERVVTNDDLAKIVDTSDEWIQSRSGIAQRHFAADDEAASDLATAAAWSALDQAGLKPRDIDLIIVATVTPDRTFPSVAVYVQDKIGAPPGIAFDVSAACAGFLYAVNIAHDFIQMGKVKHALIIGAEKLSCFLDWEDRATCVLFGDGAGAVVLSGEAPQTAREPRGVLATYLSSDGRLAKHLYADGGPSTTGTVGKVRMNGKEVFRNAVEQISNAVFEVTELAKVSRHEIDWFVPHQANIRIIESCGKKLELDDSKVIVTIDKHANTSSASIPLALDAGIRDGRIKRGQLLVFAALGGGLAWGSALARY</sequence>
<dbReference type="SUPFAM" id="SSF53901">
    <property type="entry name" value="Thiolase-like"/>
    <property type="match status" value="1"/>
</dbReference>
<dbReference type="GO" id="GO:0004315">
    <property type="term" value="F:3-oxoacyl-[acyl-carrier-protein] synthase activity"/>
    <property type="evidence" value="ECO:0007669"/>
    <property type="project" value="InterPro"/>
</dbReference>
<keyword evidence="4 12" id="KW-0444">Lipid biosynthesis</keyword>
<organism evidence="15 16">
    <name type="scientific">Hyphococcus luteus</name>
    <dbReference type="NCBI Taxonomy" id="2058213"/>
    <lineage>
        <taxon>Bacteria</taxon>
        <taxon>Pseudomonadati</taxon>
        <taxon>Pseudomonadota</taxon>
        <taxon>Alphaproteobacteria</taxon>
        <taxon>Parvularculales</taxon>
        <taxon>Parvularculaceae</taxon>
        <taxon>Hyphococcus</taxon>
    </lineage>
</organism>
<dbReference type="CDD" id="cd00830">
    <property type="entry name" value="KAS_III"/>
    <property type="match status" value="1"/>
</dbReference>
<evidence type="ECO:0000256" key="12">
    <source>
        <dbReference type="HAMAP-Rule" id="MF_01815"/>
    </source>
</evidence>
<dbReference type="PANTHER" id="PTHR43091:SF1">
    <property type="entry name" value="BETA-KETOACYL-[ACYL-CARRIER-PROTEIN] SYNTHASE III, CHLOROPLASTIC"/>
    <property type="match status" value="1"/>
</dbReference>
<keyword evidence="9 12" id="KW-0511">Multifunctional enzyme</keyword>
<evidence type="ECO:0000256" key="6">
    <source>
        <dbReference type="ARBA" id="ARBA00022832"/>
    </source>
</evidence>
<name>A0A2S7K0C5_9PROT</name>
<dbReference type="EC" id="2.3.1.180" evidence="3 12"/>
<dbReference type="AlphaFoldDB" id="A0A2S7K0C5"/>
<feature type="domain" description="Beta-ketoacyl-[acyl-carrier-protein] synthase III C-terminal" evidence="13">
    <location>
        <begin position="239"/>
        <end position="325"/>
    </location>
</feature>
<dbReference type="EMBL" id="PJCH01000015">
    <property type="protein sequence ID" value="PQA85959.1"/>
    <property type="molecule type" value="Genomic_DNA"/>
</dbReference>
<dbReference type="InterPro" id="IPR016039">
    <property type="entry name" value="Thiolase-like"/>
</dbReference>
<dbReference type="InterPro" id="IPR004655">
    <property type="entry name" value="FabH"/>
</dbReference>
<evidence type="ECO:0000313" key="16">
    <source>
        <dbReference type="Proteomes" id="UP000239504"/>
    </source>
</evidence>
<dbReference type="FunFam" id="3.40.47.10:FF:000004">
    <property type="entry name" value="3-oxoacyl-[acyl-carrier-protein] synthase 3"/>
    <property type="match status" value="1"/>
</dbReference>
<evidence type="ECO:0000256" key="4">
    <source>
        <dbReference type="ARBA" id="ARBA00022516"/>
    </source>
</evidence>
<evidence type="ECO:0000256" key="3">
    <source>
        <dbReference type="ARBA" id="ARBA00012333"/>
    </source>
</evidence>
<dbReference type="NCBIfam" id="NF006829">
    <property type="entry name" value="PRK09352.1"/>
    <property type="match status" value="1"/>
</dbReference>
<dbReference type="UniPathway" id="UPA00094"/>
<keyword evidence="8 12" id="KW-0275">Fatty acid biosynthesis</keyword>
<comment type="subcellular location">
    <subcellularLocation>
        <location evidence="12">Cytoplasm</location>
    </subcellularLocation>
</comment>
<keyword evidence="12" id="KW-0963">Cytoplasm</keyword>
<keyword evidence="10 12" id="KW-0012">Acyltransferase</keyword>
<feature type="region of interest" description="ACP-binding" evidence="12">
    <location>
        <begin position="253"/>
        <end position="257"/>
    </location>
</feature>
<dbReference type="GO" id="GO:0006633">
    <property type="term" value="P:fatty acid biosynthetic process"/>
    <property type="evidence" value="ECO:0007669"/>
    <property type="project" value="UniProtKB-UniRule"/>
</dbReference>
<dbReference type="PANTHER" id="PTHR43091">
    <property type="entry name" value="3-OXOACYL-[ACYL-CARRIER-PROTEIN] SYNTHASE"/>
    <property type="match status" value="1"/>
</dbReference>
<evidence type="ECO:0000256" key="7">
    <source>
        <dbReference type="ARBA" id="ARBA00023098"/>
    </source>
</evidence>
<comment type="catalytic activity">
    <reaction evidence="11">
        <text>malonyl-[ACP] + acetyl-CoA + H(+) = 3-oxobutanoyl-[ACP] + CO2 + CoA</text>
        <dbReference type="Rhea" id="RHEA:12080"/>
        <dbReference type="Rhea" id="RHEA-COMP:9623"/>
        <dbReference type="Rhea" id="RHEA-COMP:9625"/>
        <dbReference type="ChEBI" id="CHEBI:15378"/>
        <dbReference type="ChEBI" id="CHEBI:16526"/>
        <dbReference type="ChEBI" id="CHEBI:57287"/>
        <dbReference type="ChEBI" id="CHEBI:57288"/>
        <dbReference type="ChEBI" id="CHEBI:78449"/>
        <dbReference type="ChEBI" id="CHEBI:78450"/>
        <dbReference type="EC" id="2.3.1.180"/>
    </reaction>
    <physiologicalReaction direction="left-to-right" evidence="11">
        <dbReference type="Rhea" id="RHEA:12081"/>
    </physiologicalReaction>
</comment>
<comment type="subunit">
    <text evidence="12">Homodimer.</text>
</comment>
<evidence type="ECO:0000256" key="9">
    <source>
        <dbReference type="ARBA" id="ARBA00023268"/>
    </source>
</evidence>
<feature type="domain" description="Beta-ketoacyl-[acyl-carrier-protein] synthase III N-terminal" evidence="14">
    <location>
        <begin position="109"/>
        <end position="192"/>
    </location>
</feature>
<dbReference type="Pfam" id="PF08545">
    <property type="entry name" value="ACP_syn_III"/>
    <property type="match status" value="1"/>
</dbReference>
<comment type="domain">
    <text evidence="12">The last Arg residue of the ACP-binding site is essential for the weak association between ACP/AcpP and FabH.</text>
</comment>
<evidence type="ECO:0000256" key="2">
    <source>
        <dbReference type="ARBA" id="ARBA00008642"/>
    </source>
</evidence>
<evidence type="ECO:0000256" key="1">
    <source>
        <dbReference type="ARBA" id="ARBA00005194"/>
    </source>
</evidence>